<organism evidence="10 11">
    <name type="scientific">Galdieria partita</name>
    <dbReference type="NCBI Taxonomy" id="83374"/>
    <lineage>
        <taxon>Eukaryota</taxon>
        <taxon>Rhodophyta</taxon>
        <taxon>Bangiophyceae</taxon>
        <taxon>Galdieriales</taxon>
        <taxon>Galdieriaceae</taxon>
        <taxon>Galdieria</taxon>
    </lineage>
</organism>
<evidence type="ECO:0000259" key="9">
    <source>
        <dbReference type="Pfam" id="PF00218"/>
    </source>
</evidence>
<evidence type="ECO:0000256" key="5">
    <source>
        <dbReference type="ARBA" id="ARBA00022793"/>
    </source>
</evidence>
<dbReference type="CDD" id="cd00331">
    <property type="entry name" value="IGPS"/>
    <property type="match status" value="1"/>
</dbReference>
<evidence type="ECO:0000256" key="1">
    <source>
        <dbReference type="ARBA" id="ARBA00001633"/>
    </source>
</evidence>
<dbReference type="OrthoDB" id="524799at2759"/>
<keyword evidence="11" id="KW-1185">Reference proteome</keyword>
<evidence type="ECO:0000256" key="7">
    <source>
        <dbReference type="ARBA" id="ARBA00023141"/>
    </source>
</evidence>
<evidence type="ECO:0000256" key="8">
    <source>
        <dbReference type="ARBA" id="ARBA00023239"/>
    </source>
</evidence>
<gene>
    <name evidence="10" type="ORF">GpartN1_g2407.t1</name>
</gene>
<dbReference type="NCBIfam" id="NF001377">
    <property type="entry name" value="PRK00278.2-4"/>
    <property type="match status" value="1"/>
</dbReference>
<comment type="catalytic activity">
    <reaction evidence="1">
        <text>1-(2-carboxyphenylamino)-1-deoxy-D-ribulose 5-phosphate + H(+) = (1S,2R)-1-C-(indol-3-yl)glycerol 3-phosphate + CO2 + H2O</text>
        <dbReference type="Rhea" id="RHEA:23476"/>
        <dbReference type="ChEBI" id="CHEBI:15377"/>
        <dbReference type="ChEBI" id="CHEBI:15378"/>
        <dbReference type="ChEBI" id="CHEBI:16526"/>
        <dbReference type="ChEBI" id="CHEBI:58613"/>
        <dbReference type="ChEBI" id="CHEBI:58866"/>
        <dbReference type="EC" id="4.1.1.48"/>
    </reaction>
</comment>
<dbReference type="AlphaFoldDB" id="A0A9C7UPI1"/>
<keyword evidence="7" id="KW-0057">Aromatic amino acid biosynthesis</keyword>
<dbReference type="EC" id="4.1.1.48" evidence="3"/>
<evidence type="ECO:0000256" key="2">
    <source>
        <dbReference type="ARBA" id="ARBA00004696"/>
    </source>
</evidence>
<comment type="pathway">
    <text evidence="2">Amino-acid biosynthesis; L-tryptophan biosynthesis; L-tryptophan from chorismate: step 4/5.</text>
</comment>
<reference evidence="10" key="2">
    <citation type="submission" date="2022-01" db="EMBL/GenBank/DDBJ databases">
        <authorList>
            <person name="Hirooka S."/>
            <person name="Miyagishima S.Y."/>
        </authorList>
    </citation>
    <scope>NUCLEOTIDE SEQUENCE</scope>
    <source>
        <strain evidence="10">NBRC 102759</strain>
    </source>
</reference>
<dbReference type="PANTHER" id="PTHR22854">
    <property type="entry name" value="TRYPTOPHAN BIOSYNTHESIS PROTEIN"/>
    <property type="match status" value="1"/>
</dbReference>
<dbReference type="InterPro" id="IPR001468">
    <property type="entry name" value="Indole-3-GlycerolPSynthase_CS"/>
</dbReference>
<keyword evidence="8" id="KW-0456">Lyase</keyword>
<dbReference type="EMBL" id="BQMJ01000017">
    <property type="protein sequence ID" value="GJQ10616.1"/>
    <property type="molecule type" value="Genomic_DNA"/>
</dbReference>
<proteinExistence type="predicted"/>
<evidence type="ECO:0000256" key="4">
    <source>
        <dbReference type="ARBA" id="ARBA00022605"/>
    </source>
</evidence>
<dbReference type="Proteomes" id="UP001061958">
    <property type="component" value="Unassembled WGS sequence"/>
</dbReference>
<dbReference type="InterPro" id="IPR011060">
    <property type="entry name" value="RibuloseP-bd_barrel"/>
</dbReference>
<accession>A0A9C7UPI1</accession>
<dbReference type="Gene3D" id="3.20.20.70">
    <property type="entry name" value="Aldolase class I"/>
    <property type="match status" value="1"/>
</dbReference>
<dbReference type="InterPro" id="IPR013785">
    <property type="entry name" value="Aldolase_TIM"/>
</dbReference>
<dbReference type="GO" id="GO:0004425">
    <property type="term" value="F:indole-3-glycerol-phosphate synthase activity"/>
    <property type="evidence" value="ECO:0007669"/>
    <property type="project" value="UniProtKB-EC"/>
</dbReference>
<dbReference type="InterPro" id="IPR045186">
    <property type="entry name" value="Indole-3-glycerol_P_synth"/>
</dbReference>
<keyword evidence="6" id="KW-0822">Tryptophan biosynthesis</keyword>
<dbReference type="SUPFAM" id="SSF51366">
    <property type="entry name" value="Ribulose-phoshate binding barrel"/>
    <property type="match status" value="1"/>
</dbReference>
<comment type="caution">
    <text evidence="10">The sequence shown here is derived from an EMBL/GenBank/DDBJ whole genome shotgun (WGS) entry which is preliminary data.</text>
</comment>
<dbReference type="InterPro" id="IPR013798">
    <property type="entry name" value="Indole-3-glycerol_P_synth_dom"/>
</dbReference>
<dbReference type="FunFam" id="3.20.20.70:FF:000024">
    <property type="entry name" value="Indole-3-glycerol phosphate synthase"/>
    <property type="match status" value="1"/>
</dbReference>
<evidence type="ECO:0000313" key="11">
    <source>
        <dbReference type="Proteomes" id="UP001061958"/>
    </source>
</evidence>
<dbReference type="GO" id="GO:0000162">
    <property type="term" value="P:L-tryptophan biosynthetic process"/>
    <property type="evidence" value="ECO:0007669"/>
    <property type="project" value="UniProtKB-KW"/>
</dbReference>
<dbReference type="PANTHER" id="PTHR22854:SF2">
    <property type="entry name" value="INDOLE-3-GLYCEROL-PHOSPHATE SYNTHASE"/>
    <property type="match status" value="1"/>
</dbReference>
<reference evidence="10" key="1">
    <citation type="journal article" date="2022" name="Proc. Natl. Acad. Sci. U.S.A.">
        <title>Life cycle and functional genomics of the unicellular red alga Galdieria for elucidating algal and plant evolution and industrial use.</title>
        <authorList>
            <person name="Hirooka S."/>
            <person name="Itabashi T."/>
            <person name="Ichinose T.M."/>
            <person name="Onuma R."/>
            <person name="Fujiwara T."/>
            <person name="Yamashita S."/>
            <person name="Jong L.W."/>
            <person name="Tomita R."/>
            <person name="Iwane A.H."/>
            <person name="Miyagishima S.Y."/>
        </authorList>
    </citation>
    <scope>NUCLEOTIDE SEQUENCE</scope>
    <source>
        <strain evidence="10">NBRC 102759</strain>
    </source>
</reference>
<dbReference type="Pfam" id="PF00218">
    <property type="entry name" value="IGPS"/>
    <property type="match status" value="1"/>
</dbReference>
<sequence>MLTCFSFASQSSSAIVCCKHWKNHNIPLCHSSRDWASSFFIDNSKKLDKPFFLGRSAGTRTRSKPFGACPLVLKMTNNASEESISSPNGGDILQSILQRKAVEVAQLKEKLSTEPSDNPIKKRLAMEGLFEPKDSFYSALKKPNFTLSVIAEIKRKSPSKGHIGNIRDPAGLSRIYKEGGASAISVLTDWEGFGGTLDDLRKVYKAQQQYRETYPGPAPILRKDFIMDKVQIAEAAEAGASAVLLIVSALGERTKELLEATYALGLEALVEVHNEEEVDIALRSGAKIIGINNRNLKNFEVSLERAIKLRQLLPPEIVSVAESGISDPADAWLLRDEGFNAILVGEALVTAAEKNQGVGTYYQTPVNQAYGLIRAFLSKSSRKYANSATAALWGQGEGAKEFLGSISV</sequence>
<evidence type="ECO:0000256" key="6">
    <source>
        <dbReference type="ARBA" id="ARBA00022822"/>
    </source>
</evidence>
<keyword evidence="4" id="KW-0028">Amino-acid biosynthesis</keyword>
<feature type="domain" description="Indole-3-glycerol phosphate synthase" evidence="9">
    <location>
        <begin position="93"/>
        <end position="356"/>
    </location>
</feature>
<dbReference type="PROSITE" id="PS00614">
    <property type="entry name" value="IGPS"/>
    <property type="match status" value="1"/>
</dbReference>
<protein>
    <recommendedName>
        <fullName evidence="3">indole-3-glycerol-phosphate synthase</fullName>
        <ecNumber evidence="3">4.1.1.48</ecNumber>
    </recommendedName>
</protein>
<dbReference type="GO" id="GO:0004640">
    <property type="term" value="F:phosphoribosylanthranilate isomerase activity"/>
    <property type="evidence" value="ECO:0007669"/>
    <property type="project" value="TreeGrafter"/>
</dbReference>
<keyword evidence="5" id="KW-0210">Decarboxylase</keyword>
<name>A0A9C7UPI1_9RHOD</name>
<evidence type="ECO:0000256" key="3">
    <source>
        <dbReference type="ARBA" id="ARBA00012362"/>
    </source>
</evidence>
<evidence type="ECO:0000313" key="10">
    <source>
        <dbReference type="EMBL" id="GJQ10616.1"/>
    </source>
</evidence>